<name>A0ACB8F8L5_9SAUR</name>
<organism evidence="1 2">
    <name type="scientific">Sphaerodactylus townsendi</name>
    <dbReference type="NCBI Taxonomy" id="933632"/>
    <lineage>
        <taxon>Eukaryota</taxon>
        <taxon>Metazoa</taxon>
        <taxon>Chordata</taxon>
        <taxon>Craniata</taxon>
        <taxon>Vertebrata</taxon>
        <taxon>Euteleostomi</taxon>
        <taxon>Lepidosauria</taxon>
        <taxon>Squamata</taxon>
        <taxon>Bifurcata</taxon>
        <taxon>Gekkota</taxon>
        <taxon>Sphaerodactylidae</taxon>
        <taxon>Sphaerodactylus</taxon>
    </lineage>
</organism>
<proteinExistence type="predicted"/>
<comment type="caution">
    <text evidence="1">The sequence shown here is derived from an EMBL/GenBank/DDBJ whole genome shotgun (WGS) entry which is preliminary data.</text>
</comment>
<evidence type="ECO:0000313" key="1">
    <source>
        <dbReference type="EMBL" id="KAH8001705.1"/>
    </source>
</evidence>
<keyword evidence="2" id="KW-1185">Reference proteome</keyword>
<protein>
    <submittedName>
        <fullName evidence="1">Uncharacterized protein</fullName>
    </submittedName>
</protein>
<gene>
    <name evidence="1" type="ORF">K3G42_014214</name>
</gene>
<reference evidence="1" key="1">
    <citation type="submission" date="2021-08" db="EMBL/GenBank/DDBJ databases">
        <title>The first chromosome-level gecko genome reveals the dynamic sex chromosomes of Neotropical dwarf geckos (Sphaerodactylidae: Sphaerodactylus).</title>
        <authorList>
            <person name="Pinto B.J."/>
            <person name="Keating S.E."/>
            <person name="Gamble T."/>
        </authorList>
    </citation>
    <scope>NUCLEOTIDE SEQUENCE</scope>
    <source>
        <strain evidence="1">TG3544</strain>
    </source>
</reference>
<dbReference type="EMBL" id="CM037621">
    <property type="protein sequence ID" value="KAH8001705.1"/>
    <property type="molecule type" value="Genomic_DNA"/>
</dbReference>
<sequence>MWPSIAGEIAWDISFAVVVFLIPGLIIIISYSKILQITKKSRRRLHASMAYSKRNHIQVSRQDFKLLRTLFVLMISFFVMWSPIIIFILLILVQKFHPDLAILPSVFFWIMAFTFANSVVNPVLYNAVHFRHEWRRVFFCCLGQSGRNETTPDTTSRHNNNGPLTLSVISR</sequence>
<accession>A0ACB8F8L5</accession>
<evidence type="ECO:0000313" key="2">
    <source>
        <dbReference type="Proteomes" id="UP000827872"/>
    </source>
</evidence>
<dbReference type="Proteomes" id="UP000827872">
    <property type="component" value="Linkage Group LG08"/>
</dbReference>